<protein>
    <recommendedName>
        <fullName evidence="3">6-phosphogluconate dehydrogenase</fullName>
    </recommendedName>
</protein>
<comment type="caution">
    <text evidence="1">The sequence shown here is derived from an EMBL/GenBank/DDBJ whole genome shotgun (WGS) entry which is preliminary data.</text>
</comment>
<dbReference type="EMBL" id="AFHG01000057">
    <property type="protein sequence ID" value="EGK70570.1"/>
    <property type="molecule type" value="Genomic_DNA"/>
</dbReference>
<proteinExistence type="predicted"/>
<dbReference type="Proteomes" id="UP000005019">
    <property type="component" value="Unassembled WGS sequence"/>
</dbReference>
<keyword evidence="2" id="KW-1185">Reference proteome</keyword>
<gene>
    <name evidence="1" type="ORF">METUNv1_03477</name>
</gene>
<evidence type="ECO:0008006" key="3">
    <source>
        <dbReference type="Google" id="ProtNLM"/>
    </source>
</evidence>
<dbReference type="OrthoDB" id="9794557at2"/>
<evidence type="ECO:0000313" key="2">
    <source>
        <dbReference type="Proteomes" id="UP000005019"/>
    </source>
</evidence>
<evidence type="ECO:0000313" key="1">
    <source>
        <dbReference type="EMBL" id="EGK70570.1"/>
    </source>
</evidence>
<sequence length="135" mass="15052">MRIVSVLALLIALFGGYTWVVLNWSYSTGERAGYVQKFSNKGWVCKTWEGELAMVTMPGTLTEKFEFSVRDPEVARKLNESMGQRVSLHYEQHIGVPTSCFGETQYFVSEVRVVELPDAERAAPPPVIAPAVAPQ</sequence>
<name>F5RG82_METUF</name>
<accession>F5RG82</accession>
<organism evidence="1 2">
    <name type="scientific">Methyloversatilis universalis (strain ATCC BAA-1314 / DSM 25237 / JCM 13912 / CCUG 52030 / FAM5)</name>
    <dbReference type="NCBI Taxonomy" id="1000565"/>
    <lineage>
        <taxon>Bacteria</taxon>
        <taxon>Pseudomonadati</taxon>
        <taxon>Pseudomonadota</taxon>
        <taxon>Betaproteobacteria</taxon>
        <taxon>Nitrosomonadales</taxon>
        <taxon>Sterolibacteriaceae</taxon>
        <taxon>Methyloversatilis</taxon>
    </lineage>
</organism>
<reference evidence="1 2" key="1">
    <citation type="journal article" date="2011" name="J. Bacteriol.">
        <title>Genome sequence of Methyloversatilis universalis FAM5T, a methylotrophic representative of the order Rhodocyclales.</title>
        <authorList>
            <person name="Kittichotirat W."/>
            <person name="Good N.M."/>
            <person name="Hall R."/>
            <person name="Bringel F."/>
            <person name="Lajus A."/>
            <person name="Medigue C."/>
            <person name="Smalley N.E."/>
            <person name="Beck D."/>
            <person name="Bumgarner R."/>
            <person name="Vuilleumier S."/>
            <person name="Kalyuzhnaya M.G."/>
        </authorList>
    </citation>
    <scope>NUCLEOTIDE SEQUENCE [LARGE SCALE GENOMIC DNA]</scope>
    <source>
        <strain evidence="2">ATCC BAA-1314 / JCM 13912 / FAM5</strain>
    </source>
</reference>
<dbReference type="RefSeq" id="WP_008063915.1">
    <property type="nucleotide sequence ID" value="NZ_AFHG01000057.1"/>
</dbReference>
<dbReference type="STRING" id="1000565.METUNv1_03477"/>
<dbReference type="AlphaFoldDB" id="F5RG82"/>
<dbReference type="eggNOG" id="ENOG5031WQ8">
    <property type="taxonomic scope" value="Bacteria"/>
</dbReference>